<reference evidence="1 2" key="1">
    <citation type="submission" date="2013-01" db="EMBL/GenBank/DDBJ databases">
        <title>The Genome Sequence of Clostridium clostridioforme 90A8.</title>
        <authorList>
            <consortium name="The Broad Institute Genome Sequencing Platform"/>
            <person name="Earl A."/>
            <person name="Ward D."/>
            <person name="Feldgarden M."/>
            <person name="Gevers D."/>
            <person name="Courvalin P."/>
            <person name="Lambert T."/>
            <person name="Walker B."/>
            <person name="Young S.K."/>
            <person name="Zeng Q."/>
            <person name="Gargeya S."/>
            <person name="Fitzgerald M."/>
            <person name="Haas B."/>
            <person name="Abouelleil A."/>
            <person name="Alvarado L."/>
            <person name="Arachchi H.M."/>
            <person name="Berlin A.M."/>
            <person name="Chapman S.B."/>
            <person name="Dewar J."/>
            <person name="Goldberg J."/>
            <person name="Griggs A."/>
            <person name="Gujja S."/>
            <person name="Hansen M."/>
            <person name="Howarth C."/>
            <person name="Imamovic A."/>
            <person name="Larimer J."/>
            <person name="McCowan C."/>
            <person name="Murphy C."/>
            <person name="Neiman D."/>
            <person name="Pearson M."/>
            <person name="Priest M."/>
            <person name="Roberts A."/>
            <person name="Saif S."/>
            <person name="Shea T."/>
            <person name="Sisk P."/>
            <person name="Sykes S."/>
            <person name="Wortman J."/>
            <person name="Nusbaum C."/>
            <person name="Birren B."/>
        </authorList>
    </citation>
    <scope>NUCLEOTIDE SEQUENCE [LARGE SCALE GENOMIC DNA]</scope>
    <source>
        <strain evidence="1 2">90A8</strain>
    </source>
</reference>
<protein>
    <submittedName>
        <fullName evidence="1">Uncharacterized protein</fullName>
    </submittedName>
</protein>
<dbReference type="InterPro" id="IPR036388">
    <property type="entry name" value="WH-like_DNA-bd_sf"/>
</dbReference>
<dbReference type="HOGENOM" id="CLU_2698081_0_0_9"/>
<dbReference type="PATRIC" id="fig|999408.3.peg.4257"/>
<name>A0A0E2H648_9FIRM</name>
<dbReference type="AlphaFoldDB" id="A0A0E2H648"/>
<evidence type="ECO:0000313" key="2">
    <source>
        <dbReference type="Proteomes" id="UP000013085"/>
    </source>
</evidence>
<gene>
    <name evidence="1" type="ORF">HMPREF1090_03981</name>
</gene>
<proteinExistence type="predicted"/>
<dbReference type="SUPFAM" id="SSF46785">
    <property type="entry name" value="Winged helix' DNA-binding domain"/>
    <property type="match status" value="1"/>
</dbReference>
<comment type="caution">
    <text evidence="1">The sequence shown here is derived from an EMBL/GenBank/DDBJ whole genome shotgun (WGS) entry which is preliminary data.</text>
</comment>
<dbReference type="EMBL" id="AGYR01000042">
    <property type="protein sequence ID" value="ENZ11626.1"/>
    <property type="molecule type" value="Genomic_DNA"/>
</dbReference>
<dbReference type="Proteomes" id="UP000013085">
    <property type="component" value="Unassembled WGS sequence"/>
</dbReference>
<dbReference type="Gene3D" id="1.10.10.10">
    <property type="entry name" value="Winged helix-like DNA-binding domain superfamily/Winged helix DNA-binding domain"/>
    <property type="match status" value="1"/>
</dbReference>
<accession>A0A0E2H648</accession>
<evidence type="ECO:0000313" key="1">
    <source>
        <dbReference type="EMBL" id="ENZ11626.1"/>
    </source>
</evidence>
<dbReference type="InterPro" id="IPR036390">
    <property type="entry name" value="WH_DNA-bd_sf"/>
</dbReference>
<organism evidence="1 2">
    <name type="scientific">[Clostridium] clostridioforme 90A8</name>
    <dbReference type="NCBI Taxonomy" id="999408"/>
    <lineage>
        <taxon>Bacteria</taxon>
        <taxon>Bacillati</taxon>
        <taxon>Bacillota</taxon>
        <taxon>Clostridia</taxon>
        <taxon>Lachnospirales</taxon>
        <taxon>Lachnospiraceae</taxon>
        <taxon>Enterocloster</taxon>
    </lineage>
</organism>
<sequence>MIIREEYTCSLELVQDMMKGKRKCSIIWRLRLGPALPSGLRRDIKGITEKMRQHLKELIVFRMWIRRCMIHFP</sequence>